<proteinExistence type="predicted"/>
<evidence type="ECO:0000313" key="2">
    <source>
        <dbReference type="Proteomes" id="UP001174909"/>
    </source>
</evidence>
<name>A0AA35W267_GEOBA</name>
<evidence type="ECO:0000313" key="1">
    <source>
        <dbReference type="EMBL" id="CAI8005303.1"/>
    </source>
</evidence>
<reference evidence="1" key="1">
    <citation type="submission" date="2023-03" db="EMBL/GenBank/DDBJ databases">
        <authorList>
            <person name="Steffen K."/>
            <person name="Cardenas P."/>
        </authorList>
    </citation>
    <scope>NUCLEOTIDE SEQUENCE</scope>
</reference>
<dbReference type="EMBL" id="CASHTH010000596">
    <property type="protein sequence ID" value="CAI8005303.1"/>
    <property type="molecule type" value="Genomic_DNA"/>
</dbReference>
<organism evidence="1 2">
    <name type="scientific">Geodia barretti</name>
    <name type="common">Barrett's horny sponge</name>
    <dbReference type="NCBI Taxonomy" id="519541"/>
    <lineage>
        <taxon>Eukaryota</taxon>
        <taxon>Metazoa</taxon>
        <taxon>Porifera</taxon>
        <taxon>Demospongiae</taxon>
        <taxon>Heteroscleromorpha</taxon>
        <taxon>Tetractinellida</taxon>
        <taxon>Astrophorina</taxon>
        <taxon>Geodiidae</taxon>
        <taxon>Geodia</taxon>
    </lineage>
</organism>
<dbReference type="Proteomes" id="UP001174909">
    <property type="component" value="Unassembled WGS sequence"/>
</dbReference>
<gene>
    <name evidence="1" type="ORF">GBAR_LOCUS4133</name>
</gene>
<comment type="caution">
    <text evidence="1">The sequence shown here is derived from an EMBL/GenBank/DDBJ whole genome shotgun (WGS) entry which is preliminary data.</text>
</comment>
<keyword evidence="2" id="KW-1185">Reference proteome</keyword>
<dbReference type="AlphaFoldDB" id="A0AA35W267"/>
<sequence length="85" mass="9668">MNDVLDLHQNNESDGPSLEELVQSLNTDQARVYEHVKSHLEHQLTHEKKQCSCTDLKPLHMFFNGVGGMGTSFLIKTVRALEMNM</sequence>
<protein>
    <submittedName>
        <fullName evidence="1">Uncharacterized protein</fullName>
    </submittedName>
</protein>
<accession>A0AA35W267</accession>